<keyword evidence="4" id="KW-1185">Reference proteome</keyword>
<evidence type="ECO:0000313" key="4">
    <source>
        <dbReference type="Proteomes" id="UP000594638"/>
    </source>
</evidence>
<dbReference type="Gramene" id="OE9A057240T1">
    <property type="protein sequence ID" value="OE9A057240C1"/>
    <property type="gene ID" value="OE9A057240"/>
</dbReference>
<evidence type="ECO:0000256" key="1">
    <source>
        <dbReference type="SAM" id="MobiDB-lite"/>
    </source>
</evidence>
<dbReference type="Proteomes" id="UP000594638">
    <property type="component" value="Unassembled WGS sequence"/>
</dbReference>
<dbReference type="EMBL" id="CACTIH010003703">
    <property type="protein sequence ID" value="CAA2982689.1"/>
    <property type="molecule type" value="Genomic_DNA"/>
</dbReference>
<keyword evidence="2" id="KW-0812">Transmembrane</keyword>
<reference evidence="3 4" key="1">
    <citation type="submission" date="2019-12" db="EMBL/GenBank/DDBJ databases">
        <authorList>
            <person name="Alioto T."/>
            <person name="Alioto T."/>
            <person name="Gomez Garrido J."/>
        </authorList>
    </citation>
    <scope>NUCLEOTIDE SEQUENCE [LARGE SCALE GENOMIC DNA]</scope>
</reference>
<sequence length="163" mass="18290">MGVTVVFVDWVADGIVAIFPNRKAGFNGLMVMVMVMLPWTVAINLVLILRVHHQLELYSLHLVSEHSSWIRMETRQNTTKENLKRRDKELGELGATVASLIGKVDSKFDNIDRYMHQMNEKHEAIVSLLAKIIASQQERVEGSNSGSNFDGGVLSVKSGKEDR</sequence>
<feature type="transmembrane region" description="Helical" evidence="2">
    <location>
        <begin position="29"/>
        <end position="49"/>
    </location>
</feature>
<dbReference type="AlphaFoldDB" id="A0A8S0RS75"/>
<keyword evidence="2" id="KW-0472">Membrane</keyword>
<comment type="caution">
    <text evidence="3">The sequence shown here is derived from an EMBL/GenBank/DDBJ whole genome shotgun (WGS) entry which is preliminary data.</text>
</comment>
<evidence type="ECO:0000313" key="3">
    <source>
        <dbReference type="EMBL" id="CAA2982689.1"/>
    </source>
</evidence>
<proteinExistence type="predicted"/>
<protein>
    <submittedName>
        <fullName evidence="3">Uncharacterized protein</fullName>
    </submittedName>
</protein>
<gene>
    <name evidence="3" type="ORF">OLEA9_A057240</name>
</gene>
<name>A0A8S0RS75_OLEEU</name>
<keyword evidence="2" id="KW-1133">Transmembrane helix</keyword>
<organism evidence="3 4">
    <name type="scientific">Olea europaea subsp. europaea</name>
    <dbReference type="NCBI Taxonomy" id="158383"/>
    <lineage>
        <taxon>Eukaryota</taxon>
        <taxon>Viridiplantae</taxon>
        <taxon>Streptophyta</taxon>
        <taxon>Embryophyta</taxon>
        <taxon>Tracheophyta</taxon>
        <taxon>Spermatophyta</taxon>
        <taxon>Magnoliopsida</taxon>
        <taxon>eudicotyledons</taxon>
        <taxon>Gunneridae</taxon>
        <taxon>Pentapetalae</taxon>
        <taxon>asterids</taxon>
        <taxon>lamiids</taxon>
        <taxon>Lamiales</taxon>
        <taxon>Oleaceae</taxon>
        <taxon>Oleeae</taxon>
        <taxon>Olea</taxon>
    </lineage>
</organism>
<evidence type="ECO:0000256" key="2">
    <source>
        <dbReference type="SAM" id="Phobius"/>
    </source>
</evidence>
<accession>A0A8S0RS75</accession>
<feature type="region of interest" description="Disordered" evidence="1">
    <location>
        <begin position="141"/>
        <end position="163"/>
    </location>
</feature>